<dbReference type="GO" id="GO:0016887">
    <property type="term" value="F:ATP hydrolysis activity"/>
    <property type="evidence" value="ECO:0007669"/>
    <property type="project" value="InterPro"/>
</dbReference>
<dbReference type="Proteomes" id="UP000006738">
    <property type="component" value="Chromosome I"/>
</dbReference>
<dbReference type="InterPro" id="IPR012340">
    <property type="entry name" value="NA-bd_OB-fold"/>
</dbReference>
<dbReference type="InterPro" id="IPR040582">
    <property type="entry name" value="OB_MalK-like"/>
</dbReference>
<dbReference type="InterPro" id="IPR003439">
    <property type="entry name" value="ABC_transporter-like_ATP-bd"/>
</dbReference>
<dbReference type="Pfam" id="PF17912">
    <property type="entry name" value="OB_MalK"/>
    <property type="match status" value="1"/>
</dbReference>
<feature type="domain" description="ABC transporter" evidence="7">
    <location>
        <begin position="22"/>
        <end position="252"/>
    </location>
</feature>
<evidence type="ECO:0000256" key="4">
    <source>
        <dbReference type="ARBA" id="ARBA00022741"/>
    </source>
</evidence>
<evidence type="ECO:0000256" key="3">
    <source>
        <dbReference type="ARBA" id="ARBA00022519"/>
    </source>
</evidence>
<organism evidence="8 9">
    <name type="scientific">Burkholderia pseudomallei (strain 1106a)</name>
    <dbReference type="NCBI Taxonomy" id="357348"/>
    <lineage>
        <taxon>Bacteria</taxon>
        <taxon>Pseudomonadati</taxon>
        <taxon>Pseudomonadota</taxon>
        <taxon>Betaproteobacteria</taxon>
        <taxon>Burkholderiales</taxon>
        <taxon>Burkholderiaceae</taxon>
        <taxon>Burkholderia</taxon>
        <taxon>pseudomallei group</taxon>
    </lineage>
</organism>
<dbReference type="Gene3D" id="2.40.50.100">
    <property type="match status" value="1"/>
</dbReference>
<dbReference type="EMBL" id="CP000572">
    <property type="protein sequence ID" value="ABN91795.1"/>
    <property type="molecule type" value="Genomic_DNA"/>
</dbReference>
<dbReference type="Gene3D" id="2.40.50.140">
    <property type="entry name" value="Nucleic acid-binding proteins"/>
    <property type="match status" value="1"/>
</dbReference>
<dbReference type="SUPFAM" id="SSF50331">
    <property type="entry name" value="MOP-like"/>
    <property type="match status" value="1"/>
</dbReference>
<reference evidence="8 9" key="1">
    <citation type="submission" date="2007-02" db="EMBL/GenBank/DDBJ databases">
        <authorList>
            <person name="DeShazer D."/>
            <person name="Woods D.E."/>
            <person name="Nierman W.C."/>
        </authorList>
    </citation>
    <scope>NUCLEOTIDE SEQUENCE [LARGE SCALE GENOMIC DNA]</scope>
    <source>
        <strain evidence="8 9">1106a</strain>
    </source>
</reference>
<keyword evidence="6" id="KW-0472">Membrane</keyword>
<dbReference type="KEGG" id="bpl:BURPS1106A_0880"/>
<evidence type="ECO:0000313" key="8">
    <source>
        <dbReference type="EMBL" id="ABN91795.1"/>
    </source>
</evidence>
<protein>
    <submittedName>
        <fullName evidence="8">ABC transporter, carbohydrate uptake transporter-1 (CUT1) family, ATP-binding protein</fullName>
    </submittedName>
</protein>
<keyword evidence="4" id="KW-0547">Nucleotide-binding</keyword>
<evidence type="ECO:0000256" key="5">
    <source>
        <dbReference type="ARBA" id="ARBA00022840"/>
    </source>
</evidence>
<keyword evidence="5 8" id="KW-0067">ATP-binding</keyword>
<evidence type="ECO:0000256" key="1">
    <source>
        <dbReference type="ARBA" id="ARBA00022448"/>
    </source>
</evidence>
<dbReference type="PROSITE" id="PS00211">
    <property type="entry name" value="ABC_TRANSPORTER_1"/>
    <property type="match status" value="1"/>
</dbReference>
<dbReference type="GO" id="GO:1990060">
    <property type="term" value="C:maltose transport complex"/>
    <property type="evidence" value="ECO:0007669"/>
    <property type="project" value="TreeGrafter"/>
</dbReference>
<evidence type="ECO:0000256" key="2">
    <source>
        <dbReference type="ARBA" id="ARBA00022475"/>
    </source>
</evidence>
<keyword evidence="1" id="KW-0813">Transport</keyword>
<keyword evidence="2" id="KW-1003">Cell membrane</keyword>
<dbReference type="SMART" id="SM00382">
    <property type="entry name" value="AAA"/>
    <property type="match status" value="1"/>
</dbReference>
<dbReference type="Pfam" id="PF00005">
    <property type="entry name" value="ABC_tran"/>
    <property type="match status" value="1"/>
</dbReference>
<evidence type="ECO:0000259" key="7">
    <source>
        <dbReference type="PROSITE" id="PS50893"/>
    </source>
</evidence>
<dbReference type="PROSITE" id="PS50893">
    <property type="entry name" value="ABC_TRANSPORTER_2"/>
    <property type="match status" value="1"/>
</dbReference>
<dbReference type="InterPro" id="IPR015855">
    <property type="entry name" value="ABC_transpr_MalK-like"/>
</dbReference>
<evidence type="ECO:0000313" key="9">
    <source>
        <dbReference type="Proteomes" id="UP000006738"/>
    </source>
</evidence>
<dbReference type="CDD" id="cd03301">
    <property type="entry name" value="ABC_MalK_N"/>
    <property type="match status" value="1"/>
</dbReference>
<dbReference type="PANTHER" id="PTHR43875">
    <property type="entry name" value="MALTODEXTRIN IMPORT ATP-BINDING PROTEIN MSMX"/>
    <property type="match status" value="1"/>
</dbReference>
<evidence type="ECO:0000256" key="6">
    <source>
        <dbReference type="ARBA" id="ARBA00023136"/>
    </source>
</evidence>
<accession>A3NS40</accession>
<dbReference type="Gene3D" id="3.40.50.300">
    <property type="entry name" value="P-loop containing nucleotide triphosphate hydrolases"/>
    <property type="match status" value="1"/>
</dbReference>
<dbReference type="AlphaFoldDB" id="A3NS40"/>
<dbReference type="HOGENOM" id="CLU_000604_1_1_4"/>
<dbReference type="NCBIfam" id="NF008653">
    <property type="entry name" value="PRK11650.1"/>
    <property type="match status" value="1"/>
</dbReference>
<dbReference type="FunFam" id="3.40.50.300:FF:000042">
    <property type="entry name" value="Maltose/maltodextrin ABC transporter, ATP-binding protein"/>
    <property type="match status" value="1"/>
</dbReference>
<proteinExistence type="predicted"/>
<dbReference type="GO" id="GO:0005524">
    <property type="term" value="F:ATP binding"/>
    <property type="evidence" value="ECO:0007669"/>
    <property type="project" value="UniProtKB-KW"/>
</dbReference>
<name>A3NS40_BURP0</name>
<dbReference type="InterPro" id="IPR003593">
    <property type="entry name" value="AAA+_ATPase"/>
</dbReference>
<sequence length="388" mass="42029">MPRAPDAPCGRTTERRQIMASVLLRNIGKRYDDNEVLRNVNLDIADGEFVVFVGPSGCGKSTLMRMIAGLEEISGGELLIDGAKVNDVPSAKRGIAMVFQSYALYPHMTLYDNMAFGLKLAGAKKQEIDDAVKQAARILHIDHLLDRKPRQLSGGQRQRVAIGRAITRKPKVFLFDEPLSNLDAALRVKMRLEFARLHDELKTTMIYVTHDQVEAMTLADKIVVLSAGSVQQVGAPNALYHAPANQFVAGFIGSPKMNFLAGVVESASADGALVRFESGETQRAAVDASTLRAGERVTVGIRPEHLHVGVTGGDGIVARTMAVESLGDAAYLYAESAVAPDGLIARIPPLDTYRAGEMLRVGAQPEHCHLFDADGRAFKRKPRHALAA</sequence>
<dbReference type="PANTHER" id="PTHR43875:SF3">
    <property type="entry name" value="MALTOSE_MALTODEXTRIN IMPORT ATP-BINDING PROTEIN MALK"/>
    <property type="match status" value="1"/>
</dbReference>
<dbReference type="InterPro" id="IPR027417">
    <property type="entry name" value="P-loop_NTPase"/>
</dbReference>
<gene>
    <name evidence="8" type="ordered locus">BURPS1106A_0880</name>
</gene>
<dbReference type="InterPro" id="IPR047641">
    <property type="entry name" value="ABC_transpr_MalK/UgpC-like"/>
</dbReference>
<dbReference type="SUPFAM" id="SSF52540">
    <property type="entry name" value="P-loop containing nucleoside triphosphate hydrolases"/>
    <property type="match status" value="1"/>
</dbReference>
<dbReference type="InterPro" id="IPR017871">
    <property type="entry name" value="ABC_transporter-like_CS"/>
</dbReference>
<dbReference type="GO" id="GO:0055052">
    <property type="term" value="C:ATP-binding cassette (ABC) transporter complex, substrate-binding subunit-containing"/>
    <property type="evidence" value="ECO:0007669"/>
    <property type="project" value="TreeGrafter"/>
</dbReference>
<dbReference type="GO" id="GO:0015423">
    <property type="term" value="F:ABC-type maltose transporter activity"/>
    <property type="evidence" value="ECO:0007669"/>
    <property type="project" value="TreeGrafter"/>
</dbReference>
<keyword evidence="3" id="KW-0997">Cell inner membrane</keyword>
<dbReference type="InterPro" id="IPR008995">
    <property type="entry name" value="Mo/tungstate-bd_C_term_dom"/>
</dbReference>